<reference evidence="1" key="1">
    <citation type="submission" date="2019-04" db="EMBL/GenBank/DDBJ databases">
        <title>Microbes associate with the intestines of laboratory mice.</title>
        <authorList>
            <person name="Navarre W."/>
            <person name="Wong E."/>
            <person name="Huang K."/>
            <person name="Tropini C."/>
            <person name="Ng K."/>
            <person name="Yu B."/>
        </authorList>
    </citation>
    <scope>NUCLEOTIDE SEQUENCE</scope>
    <source>
        <strain evidence="1">NM04_E33</strain>
    </source>
</reference>
<dbReference type="Proteomes" id="UP000306319">
    <property type="component" value="Unassembled WGS sequence"/>
</dbReference>
<protein>
    <submittedName>
        <fullName evidence="1">TonB-dependent receptor</fullName>
    </submittedName>
</protein>
<keyword evidence="2" id="KW-1185">Reference proteome</keyword>
<name>A0AC61RAT6_9BACT</name>
<accession>A0AC61RAT6</accession>
<evidence type="ECO:0000313" key="2">
    <source>
        <dbReference type="Proteomes" id="UP000306319"/>
    </source>
</evidence>
<comment type="caution">
    <text evidence="1">The sequence shown here is derived from an EMBL/GenBank/DDBJ whole genome shotgun (WGS) entry which is preliminary data.</text>
</comment>
<proteinExistence type="predicted"/>
<keyword evidence="1" id="KW-0675">Receptor</keyword>
<gene>
    <name evidence="1" type="ORF">E5331_16475</name>
</gene>
<organism evidence="1 2">
    <name type="scientific">Lepagella muris</name>
    <dbReference type="NCBI Taxonomy" id="3032870"/>
    <lineage>
        <taxon>Bacteria</taxon>
        <taxon>Pseudomonadati</taxon>
        <taxon>Bacteroidota</taxon>
        <taxon>Bacteroidia</taxon>
        <taxon>Bacteroidales</taxon>
        <taxon>Muribaculaceae</taxon>
        <taxon>Lepagella</taxon>
    </lineage>
</organism>
<dbReference type="EMBL" id="SRYB01000032">
    <property type="protein sequence ID" value="TGY76996.1"/>
    <property type="molecule type" value="Genomic_DNA"/>
</dbReference>
<evidence type="ECO:0000313" key="1">
    <source>
        <dbReference type="EMBL" id="TGY76996.1"/>
    </source>
</evidence>
<sequence>MQYAYRASRVIPAYNDDGTYYFYKQREHQGLGRNFNILNELENSGVDQNSQQLTFNANFRFKFTDWLSANAIFSYTASNTGINSLWGANTYYAAKLRGCEYGETPDEYSAMPQGGELSVTNTNLRSWTARFQLDWSHYFNEVHSFSGGVGIEASSDGYKGYSNTTRGYFPDRGMSFAQGIDLTKYTNYASWLADNVPSITDSKSNVLSAYITASYDWRRLIFLNANARVDGSNSFGDRANDKLLPIWSVSASFDAAQLDFFRQFTWLDYFSIKGSYGFQGNMLSDQSPVMIIRKGSYNDFYNEYMSTVERNPNPDLRWEKTNSYNLGFEWGFLDRAIQFEASFYWKHTKDAFMTKTISTINGYESYVVNGGNIDNTGYSVGITGRILNSRDWNWTVSTSFSRYINKIKTLPAGETYELNDFLNGNAIVKNQSVGTFYSYKFLGLSPVDGGPMFDDWSDHTEDLKGLSKYDTFTSVLTASGSREPIASGNLSTMVRWKNLRLNANFVYSLGAKTRLFGMYGSGTESNGVYAQQGLIKSENNLSRDYLERWIKPGDELHTNIPAIIGQLHPNYFKYQDHWSSNTDGVYGFADNAWDMYDYSDIRVVSADYLKLNTLSLSYDFPISLLKPWGCKRLELTVTGSNLFTICDKKLKGQTPTQGGFTTIQLSDRPGFSFGLGITF</sequence>